<dbReference type="PANTHER" id="PTHR13693">
    <property type="entry name" value="CLASS II AMINOTRANSFERASE/8-AMINO-7-OXONONANOATE SYNTHASE"/>
    <property type="match status" value="1"/>
</dbReference>
<feature type="binding site" evidence="8">
    <location>
        <begin position="115"/>
        <end position="116"/>
    </location>
    <ligand>
        <name>pyridoxal 5'-phosphate</name>
        <dbReference type="ChEBI" id="CHEBI:597326"/>
    </ligand>
</feature>
<dbReference type="RefSeq" id="WP_345549326.1">
    <property type="nucleotide sequence ID" value="NZ_BAABRT010000005.1"/>
</dbReference>
<feature type="binding site" evidence="8">
    <location>
        <position position="365"/>
    </location>
    <ligand>
        <name>substrate</name>
    </ligand>
</feature>
<dbReference type="HAMAP" id="MF_01693">
    <property type="entry name" value="BioF_aminotrans_2"/>
    <property type="match status" value="1"/>
</dbReference>
<evidence type="ECO:0000256" key="1">
    <source>
        <dbReference type="ARBA" id="ARBA00001933"/>
    </source>
</evidence>
<comment type="subunit">
    <text evidence="3 8">Homodimer.</text>
</comment>
<keyword evidence="11" id="KW-1185">Reference proteome</keyword>
<gene>
    <name evidence="8 10" type="primary">bioF</name>
    <name evidence="10" type="ORF">Maes01_00949</name>
</gene>
<feature type="binding site" evidence="8">
    <location>
        <position position="140"/>
    </location>
    <ligand>
        <name>substrate</name>
    </ligand>
</feature>
<keyword evidence="6 8" id="KW-0663">Pyridoxal phosphate</keyword>
<proteinExistence type="inferred from homology"/>
<dbReference type="InterPro" id="IPR004839">
    <property type="entry name" value="Aminotransferase_I/II_large"/>
</dbReference>
<dbReference type="EMBL" id="BAABRT010000005">
    <property type="protein sequence ID" value="GAA5524392.1"/>
    <property type="molecule type" value="Genomic_DNA"/>
</dbReference>
<dbReference type="InterPro" id="IPR050087">
    <property type="entry name" value="AON_synthase_class-II"/>
</dbReference>
<dbReference type="Gene3D" id="3.40.640.10">
    <property type="entry name" value="Type I PLP-dependent aspartate aminotransferase-like (Major domain)"/>
    <property type="match status" value="1"/>
</dbReference>
<dbReference type="CDD" id="cd06454">
    <property type="entry name" value="KBL_like"/>
    <property type="match status" value="1"/>
</dbReference>
<comment type="pathway">
    <text evidence="2 8">Cofactor biosynthesis; biotin biosynthesis.</text>
</comment>
<comment type="caution">
    <text evidence="10">The sequence shown here is derived from an EMBL/GenBank/DDBJ whole genome shotgun (WGS) entry which is preliminary data.</text>
</comment>
<dbReference type="InterPro" id="IPR015424">
    <property type="entry name" value="PyrdxlP-dep_Trfase"/>
</dbReference>
<dbReference type="Pfam" id="PF00155">
    <property type="entry name" value="Aminotran_1_2"/>
    <property type="match status" value="1"/>
</dbReference>
<evidence type="ECO:0000256" key="7">
    <source>
        <dbReference type="ARBA" id="ARBA00047715"/>
    </source>
</evidence>
<evidence type="ECO:0000256" key="4">
    <source>
        <dbReference type="ARBA" id="ARBA00022679"/>
    </source>
</evidence>
<feature type="binding site" evidence="8">
    <location>
        <position position="248"/>
    </location>
    <ligand>
        <name>pyridoxal 5'-phosphate</name>
        <dbReference type="ChEBI" id="CHEBI:597326"/>
    </ligand>
</feature>
<protein>
    <recommendedName>
        <fullName evidence="8">8-amino-7-oxononanoate synthase</fullName>
        <shortName evidence="8">AONS</shortName>
        <ecNumber evidence="8">2.3.1.47</ecNumber>
    </recommendedName>
    <alternativeName>
        <fullName evidence="8">7-keto-8-amino-pelargonic acid synthase</fullName>
        <shortName evidence="8">7-KAP synthase</shortName>
        <shortName evidence="8">KAPA synthase</shortName>
    </alternativeName>
    <alternativeName>
        <fullName evidence="8">8-amino-7-ketopelargonate synthase</fullName>
    </alternativeName>
</protein>
<dbReference type="InterPro" id="IPR022834">
    <property type="entry name" value="AONS_Proteobacteria"/>
</dbReference>
<reference evidence="10 11" key="1">
    <citation type="submission" date="2024-02" db="EMBL/GenBank/DDBJ databases">
        <title>Microbulbifer aestuariivivens NBRC 112533.</title>
        <authorList>
            <person name="Ichikawa N."/>
            <person name="Katano-Makiyama Y."/>
            <person name="Hidaka K."/>
        </authorList>
    </citation>
    <scope>NUCLEOTIDE SEQUENCE [LARGE SCALE GENOMIC DNA]</scope>
    <source>
        <strain evidence="10 11">NBRC 112533</strain>
    </source>
</reference>
<evidence type="ECO:0000256" key="3">
    <source>
        <dbReference type="ARBA" id="ARBA00011738"/>
    </source>
</evidence>
<accession>A0ABP9WME7</accession>
<evidence type="ECO:0000256" key="6">
    <source>
        <dbReference type="ARBA" id="ARBA00022898"/>
    </source>
</evidence>
<keyword evidence="4 8" id="KW-0808">Transferase</keyword>
<feature type="binding site" evidence="8">
    <location>
        <position position="29"/>
    </location>
    <ligand>
        <name>substrate</name>
    </ligand>
</feature>
<dbReference type="InterPro" id="IPR015421">
    <property type="entry name" value="PyrdxlP-dep_Trfase_major"/>
</dbReference>
<dbReference type="EC" id="2.3.1.47" evidence="8"/>
<feature type="binding site" evidence="8">
    <location>
        <position position="188"/>
    </location>
    <ligand>
        <name>pyridoxal 5'-phosphate</name>
        <dbReference type="ChEBI" id="CHEBI:597326"/>
    </ligand>
</feature>
<dbReference type="SUPFAM" id="SSF53383">
    <property type="entry name" value="PLP-dependent transferases"/>
    <property type="match status" value="1"/>
</dbReference>
<comment type="similarity">
    <text evidence="8">Belongs to the class-II pyridoxal-phosphate-dependent aminotransferase family. BioF subfamily.</text>
</comment>
<dbReference type="Proteomes" id="UP001408594">
    <property type="component" value="Unassembled WGS sequence"/>
</dbReference>
<sequence>MTSGAPSKPTLAETLQARLAERRQRGLYRQIKTLDEAPSPHALVDGRPMVAFSSNDYLGLARHPQVIAAQQQGARLGAGATASHLVNGHLRVHEALQEEIAAATGREAALVFSSGYAANLGAIGALIGRGDCIVSDKLNHASLIDGARLSRAESLRFAHSDMGALERQLQRAQSLGGNTLVAVDGVYSMDGDCAPLAEIARLCRRYGAWLMVDEAHGFGVMGSEARPIAGSAAAAGLSADEAPVLMGTLGKAAGNAGAFVAGSRALIDYLLQFARTYVYTTGMPPAVAAGALAALQVMAREPERRRQLRDNVARFRRGAGQLGLPLCDSASPIQPLLLGCEHTVMSIAAELAARGYLVGAIRPPTVPAGTARLRITLSAAHSGAEIDGLLEALGASLATLRSAAAAGIEVRPHAL</sequence>
<dbReference type="PANTHER" id="PTHR13693:SF100">
    <property type="entry name" value="8-AMINO-7-OXONONANOATE SYNTHASE"/>
    <property type="match status" value="1"/>
</dbReference>
<feature type="modified residue" description="N6-(pyridoxal phosphate)lysine" evidence="8">
    <location>
        <position position="251"/>
    </location>
</feature>
<dbReference type="InterPro" id="IPR015422">
    <property type="entry name" value="PyrdxlP-dep_Trfase_small"/>
</dbReference>
<name>A0ABP9WME7_9GAMM</name>
<dbReference type="Gene3D" id="3.90.1150.10">
    <property type="entry name" value="Aspartate Aminotransferase, domain 1"/>
    <property type="match status" value="1"/>
</dbReference>
<evidence type="ECO:0000256" key="2">
    <source>
        <dbReference type="ARBA" id="ARBA00004746"/>
    </source>
</evidence>
<dbReference type="NCBIfam" id="TIGR00858">
    <property type="entry name" value="bioF"/>
    <property type="match status" value="1"/>
</dbReference>
<evidence type="ECO:0000313" key="11">
    <source>
        <dbReference type="Proteomes" id="UP001408594"/>
    </source>
</evidence>
<feature type="binding site" evidence="8">
    <location>
        <position position="216"/>
    </location>
    <ligand>
        <name>pyridoxal 5'-phosphate</name>
        <dbReference type="ChEBI" id="CHEBI:597326"/>
    </ligand>
</feature>
<comment type="function">
    <text evidence="8">Catalyzes the decarboxylative condensation of pimeloyl-[acyl-carrier protein] and L-alanine to produce 8-amino-7-oxononanoate (AON), [acyl-carrier protein], and carbon dioxide.</text>
</comment>
<organism evidence="10 11">
    <name type="scientific">Microbulbifer aestuariivivens</name>
    <dbReference type="NCBI Taxonomy" id="1908308"/>
    <lineage>
        <taxon>Bacteria</taxon>
        <taxon>Pseudomonadati</taxon>
        <taxon>Pseudomonadota</taxon>
        <taxon>Gammaproteobacteria</taxon>
        <taxon>Cellvibrionales</taxon>
        <taxon>Microbulbiferaceae</taxon>
        <taxon>Microbulbifer</taxon>
    </lineage>
</organism>
<evidence type="ECO:0000256" key="8">
    <source>
        <dbReference type="HAMAP-Rule" id="MF_01693"/>
    </source>
</evidence>
<evidence type="ECO:0000313" key="10">
    <source>
        <dbReference type="EMBL" id="GAA5524392.1"/>
    </source>
</evidence>
<comment type="cofactor">
    <cofactor evidence="1 8">
        <name>pyridoxal 5'-phosphate</name>
        <dbReference type="ChEBI" id="CHEBI:597326"/>
    </cofactor>
</comment>
<dbReference type="InterPro" id="IPR004723">
    <property type="entry name" value="AONS_Archaea/Proteobacteria"/>
</dbReference>
<evidence type="ECO:0000256" key="5">
    <source>
        <dbReference type="ARBA" id="ARBA00022756"/>
    </source>
</evidence>
<evidence type="ECO:0000259" key="9">
    <source>
        <dbReference type="Pfam" id="PF00155"/>
    </source>
</evidence>
<comment type="catalytic activity">
    <reaction evidence="7 8">
        <text>6-carboxyhexanoyl-[ACP] + L-alanine + H(+) = (8S)-8-amino-7-oxononanoate + holo-[ACP] + CO2</text>
        <dbReference type="Rhea" id="RHEA:42288"/>
        <dbReference type="Rhea" id="RHEA-COMP:9685"/>
        <dbReference type="Rhea" id="RHEA-COMP:9955"/>
        <dbReference type="ChEBI" id="CHEBI:15378"/>
        <dbReference type="ChEBI" id="CHEBI:16526"/>
        <dbReference type="ChEBI" id="CHEBI:57972"/>
        <dbReference type="ChEBI" id="CHEBI:64479"/>
        <dbReference type="ChEBI" id="CHEBI:78846"/>
        <dbReference type="ChEBI" id="CHEBI:149468"/>
        <dbReference type="EC" id="2.3.1.47"/>
    </reaction>
</comment>
<feature type="domain" description="Aminotransferase class I/classII large" evidence="9">
    <location>
        <begin position="48"/>
        <end position="393"/>
    </location>
</feature>
<keyword evidence="5 8" id="KW-0093">Biotin biosynthesis</keyword>